<evidence type="ECO:0000259" key="1">
    <source>
        <dbReference type="Pfam" id="PF13648"/>
    </source>
</evidence>
<sequence length="144" mass="16460">MLIIALISCKQSDNSQRDTSSPILGTWKLISSKIIADEDTTVTFPIKNQEMIKIFNKDTFAFFKQDTNASKGDSAVFDAGAGTYKLNGEDYSEHLEYCNYRGWENKDFNFKLRIANDTLVQTGIEKIDSLNVNQEIIEIYVRRK</sequence>
<protein>
    <recommendedName>
        <fullName evidence="1">Lipocalin-like domain-containing protein</fullName>
    </recommendedName>
</protein>
<proteinExistence type="predicted"/>
<name>A0A1H6YMH1_9BACT</name>
<keyword evidence="3" id="KW-1185">Reference proteome</keyword>
<dbReference type="AlphaFoldDB" id="A0A1H6YMH1"/>
<gene>
    <name evidence="2" type="ORF">SAMN04487995_4384</name>
</gene>
<dbReference type="Proteomes" id="UP000199532">
    <property type="component" value="Unassembled WGS sequence"/>
</dbReference>
<evidence type="ECO:0000313" key="2">
    <source>
        <dbReference type="EMBL" id="SEJ38450.1"/>
    </source>
</evidence>
<dbReference type="Pfam" id="PF13648">
    <property type="entry name" value="Lipocalin_4"/>
    <property type="match status" value="1"/>
</dbReference>
<organism evidence="2 3">
    <name type="scientific">Dyadobacter koreensis</name>
    <dbReference type="NCBI Taxonomy" id="408657"/>
    <lineage>
        <taxon>Bacteria</taxon>
        <taxon>Pseudomonadati</taxon>
        <taxon>Bacteroidota</taxon>
        <taxon>Cytophagia</taxon>
        <taxon>Cytophagales</taxon>
        <taxon>Spirosomataceae</taxon>
        <taxon>Dyadobacter</taxon>
    </lineage>
</organism>
<dbReference type="InterPro" id="IPR024311">
    <property type="entry name" value="Lipocalin-like"/>
</dbReference>
<accession>A0A1H6YMH1</accession>
<dbReference type="Gene3D" id="2.40.128.490">
    <property type="entry name" value="Uncharacterised protein PF14869, DUF4488"/>
    <property type="match status" value="1"/>
</dbReference>
<dbReference type="STRING" id="408657.SAMN04487995_4384"/>
<reference evidence="2 3" key="1">
    <citation type="submission" date="2016-10" db="EMBL/GenBank/DDBJ databases">
        <authorList>
            <person name="de Groot N.N."/>
        </authorList>
    </citation>
    <scope>NUCLEOTIDE SEQUENCE [LARGE SCALE GENOMIC DNA]</scope>
    <source>
        <strain evidence="2 3">DSM 19938</strain>
    </source>
</reference>
<dbReference type="EMBL" id="FNXY01000007">
    <property type="protein sequence ID" value="SEJ38450.1"/>
    <property type="molecule type" value="Genomic_DNA"/>
</dbReference>
<evidence type="ECO:0000313" key="3">
    <source>
        <dbReference type="Proteomes" id="UP000199532"/>
    </source>
</evidence>
<feature type="domain" description="Lipocalin-like" evidence="1">
    <location>
        <begin position="23"/>
        <end position="95"/>
    </location>
</feature>